<feature type="transmembrane region" description="Helical" evidence="6">
    <location>
        <begin position="383"/>
        <end position="402"/>
    </location>
</feature>
<feature type="transmembrane region" description="Helical" evidence="6">
    <location>
        <begin position="30"/>
        <end position="52"/>
    </location>
</feature>
<dbReference type="PANTHER" id="PTHR30250:SF11">
    <property type="entry name" value="O-ANTIGEN TRANSPORTER-RELATED"/>
    <property type="match status" value="1"/>
</dbReference>
<feature type="transmembrane region" description="Helical" evidence="6">
    <location>
        <begin position="322"/>
        <end position="341"/>
    </location>
</feature>
<dbReference type="AlphaFoldDB" id="A0A3M9ND13"/>
<keyword evidence="8" id="KW-1185">Reference proteome</keyword>
<dbReference type="InterPro" id="IPR050833">
    <property type="entry name" value="Poly_Biosynth_Transport"/>
</dbReference>
<organism evidence="7 8">
    <name type="scientific">Hanamia caeni</name>
    <dbReference type="NCBI Taxonomy" id="2294116"/>
    <lineage>
        <taxon>Bacteria</taxon>
        <taxon>Pseudomonadati</taxon>
        <taxon>Bacteroidota</taxon>
        <taxon>Chitinophagia</taxon>
        <taxon>Chitinophagales</taxon>
        <taxon>Chitinophagaceae</taxon>
        <taxon>Hanamia</taxon>
    </lineage>
</organism>
<keyword evidence="4 6" id="KW-1133">Transmembrane helix</keyword>
<comment type="caution">
    <text evidence="7">The sequence shown here is derived from an EMBL/GenBank/DDBJ whole genome shotgun (WGS) entry which is preliminary data.</text>
</comment>
<protein>
    <submittedName>
        <fullName evidence="7">Uncharacterized protein</fullName>
    </submittedName>
</protein>
<evidence type="ECO:0000256" key="5">
    <source>
        <dbReference type="ARBA" id="ARBA00023136"/>
    </source>
</evidence>
<feature type="transmembrane region" description="Helical" evidence="6">
    <location>
        <begin position="58"/>
        <end position="83"/>
    </location>
</feature>
<evidence type="ECO:0000256" key="4">
    <source>
        <dbReference type="ARBA" id="ARBA00022989"/>
    </source>
</evidence>
<evidence type="ECO:0000256" key="2">
    <source>
        <dbReference type="ARBA" id="ARBA00022475"/>
    </source>
</evidence>
<dbReference type="EMBL" id="RJJR01000009">
    <property type="protein sequence ID" value="RNI35679.1"/>
    <property type="molecule type" value="Genomic_DNA"/>
</dbReference>
<feature type="transmembrane region" description="Helical" evidence="6">
    <location>
        <begin position="129"/>
        <end position="151"/>
    </location>
</feature>
<evidence type="ECO:0000313" key="8">
    <source>
        <dbReference type="Proteomes" id="UP000267223"/>
    </source>
</evidence>
<keyword evidence="3 6" id="KW-0812">Transmembrane</keyword>
<feature type="transmembrane region" description="Helical" evidence="6">
    <location>
        <begin position="408"/>
        <end position="426"/>
    </location>
</feature>
<evidence type="ECO:0000256" key="3">
    <source>
        <dbReference type="ARBA" id="ARBA00022692"/>
    </source>
</evidence>
<evidence type="ECO:0000256" key="6">
    <source>
        <dbReference type="SAM" id="Phobius"/>
    </source>
</evidence>
<feature type="transmembrane region" description="Helical" evidence="6">
    <location>
        <begin position="95"/>
        <end position="117"/>
    </location>
</feature>
<feature type="transmembrane region" description="Helical" evidence="6">
    <location>
        <begin position="190"/>
        <end position="215"/>
    </location>
</feature>
<dbReference type="PANTHER" id="PTHR30250">
    <property type="entry name" value="PST FAMILY PREDICTED COLANIC ACID TRANSPORTER"/>
    <property type="match status" value="1"/>
</dbReference>
<accession>A0A3M9ND13</accession>
<dbReference type="Pfam" id="PF13440">
    <property type="entry name" value="Polysacc_synt_3"/>
    <property type="match status" value="1"/>
</dbReference>
<evidence type="ECO:0000313" key="7">
    <source>
        <dbReference type="EMBL" id="RNI35679.1"/>
    </source>
</evidence>
<keyword evidence="2" id="KW-1003">Cell membrane</keyword>
<dbReference type="Proteomes" id="UP000267223">
    <property type="component" value="Unassembled WGS sequence"/>
</dbReference>
<dbReference type="GO" id="GO:0005886">
    <property type="term" value="C:plasma membrane"/>
    <property type="evidence" value="ECO:0007669"/>
    <property type="project" value="UniProtKB-SubCell"/>
</dbReference>
<comment type="subcellular location">
    <subcellularLocation>
        <location evidence="1">Cell membrane</location>
        <topology evidence="1">Multi-pass membrane protein</topology>
    </subcellularLocation>
</comment>
<feature type="transmembrane region" description="Helical" evidence="6">
    <location>
        <begin position="283"/>
        <end position="302"/>
    </location>
</feature>
<gene>
    <name evidence="7" type="ORF">EFY79_11995</name>
</gene>
<proteinExistence type="predicted"/>
<evidence type="ECO:0000256" key="1">
    <source>
        <dbReference type="ARBA" id="ARBA00004651"/>
    </source>
</evidence>
<sequence>MQILLKRHFLEKIFVNFDLMNFKKELIKNILYKGLNVFLSFGITIVMVRLLGTEGNGVYSLFITNAAIITLVVSFSFNSGLVYYSAKKNFAPATLINSSFLILLIQTVIIVIAEIIFTSAFKISLFSDIHSAEISFWGCFYLFSVLLNGYVSAIFTGNKWFDILNLLTAASNFIFLLIFGYLLLQNHGNSIAYTIFVIKIFISLTALQSVVYLIVLLKKINFTFYADILKFKELRLIFMYAGVAFFSNLFQFLAYRMDYWFVNIYRSKSELGLYALASKLNQVLWLLPMTIAAVIIPFTVAFSEEIGEKVKTILRLQFSGYILMAVLLCILAPFFIPFIFGTGFSDAVYPFIILLPGVIIFTLTTILAAYFAGINRQDINLKISFFCFFTIFIGDWILVPTYGMEGAAAASCMGYTLSGISSLYVFSRLSKSNFKELLIFRKKDFSRIKSLLAGK</sequence>
<feature type="transmembrane region" description="Helical" evidence="6">
    <location>
        <begin position="236"/>
        <end position="255"/>
    </location>
</feature>
<feature type="transmembrane region" description="Helical" evidence="6">
    <location>
        <begin position="347"/>
        <end position="371"/>
    </location>
</feature>
<reference evidence="7 8" key="1">
    <citation type="submission" date="2018-11" db="EMBL/GenBank/DDBJ databases">
        <title>Draft genome sequence of Ferruginibacter sp. BO-59.</title>
        <authorList>
            <person name="Im W.T."/>
        </authorList>
    </citation>
    <scope>NUCLEOTIDE SEQUENCE [LARGE SCALE GENOMIC DNA]</scope>
    <source>
        <strain evidence="7 8">BO-59</strain>
    </source>
</reference>
<name>A0A3M9ND13_9BACT</name>
<feature type="transmembrane region" description="Helical" evidence="6">
    <location>
        <begin position="163"/>
        <end position="184"/>
    </location>
</feature>
<keyword evidence="5 6" id="KW-0472">Membrane</keyword>